<evidence type="ECO:0000256" key="2">
    <source>
        <dbReference type="ARBA" id="ARBA00009565"/>
    </source>
</evidence>
<keyword evidence="3 6" id="KW-0812">Transmembrane</keyword>
<dbReference type="CTD" id="571908"/>
<feature type="transmembrane region" description="Helical" evidence="6">
    <location>
        <begin position="73"/>
        <end position="91"/>
    </location>
</feature>
<organism evidence="7 8">
    <name type="scientific">Austrofundulus limnaeus</name>
    <name type="common">Annual killifish</name>
    <dbReference type="NCBI Taxonomy" id="52670"/>
    <lineage>
        <taxon>Eukaryota</taxon>
        <taxon>Metazoa</taxon>
        <taxon>Chordata</taxon>
        <taxon>Craniata</taxon>
        <taxon>Vertebrata</taxon>
        <taxon>Euteleostomi</taxon>
        <taxon>Actinopterygii</taxon>
        <taxon>Neopterygii</taxon>
        <taxon>Teleostei</taxon>
        <taxon>Neoteleostei</taxon>
        <taxon>Acanthomorphata</taxon>
        <taxon>Ovalentaria</taxon>
        <taxon>Atherinomorphae</taxon>
        <taxon>Cyprinodontiformes</taxon>
        <taxon>Rivulidae</taxon>
        <taxon>Austrofundulus</taxon>
    </lineage>
</organism>
<dbReference type="GO" id="GO:0016020">
    <property type="term" value="C:membrane"/>
    <property type="evidence" value="ECO:0007669"/>
    <property type="project" value="UniProtKB-SubCell"/>
</dbReference>
<accession>A0A2I4CY69</accession>
<gene>
    <name evidence="8" type="primary">tmem176</name>
</gene>
<dbReference type="Proteomes" id="UP000192220">
    <property type="component" value="Unplaced"/>
</dbReference>
<protein>
    <submittedName>
        <fullName evidence="8">Transmembrane protein 176</fullName>
    </submittedName>
</protein>
<dbReference type="InParanoid" id="A0A2I4CY69"/>
<evidence type="ECO:0000256" key="1">
    <source>
        <dbReference type="ARBA" id="ARBA00004141"/>
    </source>
</evidence>
<dbReference type="PANTHER" id="PTHR23320">
    <property type="entry name" value="MEMBRANE-SPANNING 4-DOMAINS SUBFAMILY A MS4A -RELATED"/>
    <property type="match status" value="1"/>
</dbReference>
<keyword evidence="4 6" id="KW-1133">Transmembrane helix</keyword>
<dbReference type="KEGG" id="alim:106533249"/>
<keyword evidence="5 6" id="KW-0472">Membrane</keyword>
<feature type="transmembrane region" description="Helical" evidence="6">
    <location>
        <begin position="155"/>
        <end position="174"/>
    </location>
</feature>
<dbReference type="InterPro" id="IPR007237">
    <property type="entry name" value="CD20-like"/>
</dbReference>
<sequence>MAVSVCRDLTVQVLEDVNAVKLTSRQQALRAAIQKGEPKCLGVSQVMLGLMIISYSIPLHFTEFTDVINFGVPWWTGLMFITAGVVAIILDKNCTLKFLRLCLIVSMISAVLAVLAVIIYSVDLDRYKETCEETSEGCDNRYYSMKLSRGIKSSLLIFTLAQTAISVVISFLLFRQRHIFEHYVAISQACPPNQPPPSTT</sequence>
<dbReference type="Pfam" id="PF04103">
    <property type="entry name" value="CD20"/>
    <property type="match status" value="1"/>
</dbReference>
<evidence type="ECO:0000256" key="6">
    <source>
        <dbReference type="SAM" id="Phobius"/>
    </source>
</evidence>
<dbReference type="AlphaFoldDB" id="A0A2I4CY69"/>
<feature type="transmembrane region" description="Helical" evidence="6">
    <location>
        <begin position="40"/>
        <end position="61"/>
    </location>
</feature>
<evidence type="ECO:0000256" key="5">
    <source>
        <dbReference type="ARBA" id="ARBA00023136"/>
    </source>
</evidence>
<dbReference type="RefSeq" id="XP_013884942.1">
    <property type="nucleotide sequence ID" value="XM_014029488.1"/>
</dbReference>
<feature type="transmembrane region" description="Helical" evidence="6">
    <location>
        <begin position="98"/>
        <end position="120"/>
    </location>
</feature>
<evidence type="ECO:0000256" key="3">
    <source>
        <dbReference type="ARBA" id="ARBA00022692"/>
    </source>
</evidence>
<proteinExistence type="inferred from homology"/>
<evidence type="ECO:0000313" key="7">
    <source>
        <dbReference type="Proteomes" id="UP000192220"/>
    </source>
</evidence>
<reference evidence="8" key="1">
    <citation type="submission" date="2025-08" db="UniProtKB">
        <authorList>
            <consortium name="RefSeq"/>
        </authorList>
    </citation>
    <scope>IDENTIFICATION</scope>
</reference>
<dbReference type="PANTHER" id="PTHR23320:SF129">
    <property type="entry name" value="MEMBRANE-SPANNING 4-DOMAINS SUBFAMILY A MEMBER 15"/>
    <property type="match status" value="1"/>
</dbReference>
<name>A0A2I4CY69_AUSLI</name>
<dbReference type="InterPro" id="IPR030417">
    <property type="entry name" value="MS4A"/>
</dbReference>
<dbReference type="OrthoDB" id="8936163at2759"/>
<comment type="subcellular location">
    <subcellularLocation>
        <location evidence="1">Membrane</location>
        <topology evidence="1">Multi-pass membrane protein</topology>
    </subcellularLocation>
</comment>
<comment type="similarity">
    <text evidence="2">Belongs to the MS4A family.</text>
</comment>
<keyword evidence="7" id="KW-1185">Reference proteome</keyword>
<dbReference type="STRING" id="52670.A0A2I4CY69"/>
<evidence type="ECO:0000256" key="4">
    <source>
        <dbReference type="ARBA" id="ARBA00022989"/>
    </source>
</evidence>
<evidence type="ECO:0000313" key="8">
    <source>
        <dbReference type="RefSeq" id="XP_013884942.1"/>
    </source>
</evidence>